<comment type="caution">
    <text evidence="1">The sequence shown here is derived from an EMBL/GenBank/DDBJ whole genome shotgun (WGS) entry which is preliminary data.</text>
</comment>
<dbReference type="Proteomes" id="UP000004221">
    <property type="component" value="Unassembled WGS sequence"/>
</dbReference>
<dbReference type="RefSeq" id="WP_008481447.1">
    <property type="nucleotide sequence ID" value="NZ_CAGS01000614.1"/>
</dbReference>
<evidence type="ECO:0008006" key="3">
    <source>
        <dbReference type="Google" id="ProtNLM"/>
    </source>
</evidence>
<reference evidence="1 2" key="1">
    <citation type="journal article" date="2012" name="ISME J.">
        <title>Nitrification expanded: discovery, physiology and genomics of a nitrite-oxidizing bacterium from the phylum Chloroflexi.</title>
        <authorList>
            <person name="Sorokin D.Y."/>
            <person name="Lucker S."/>
            <person name="Vejmelkova D."/>
            <person name="Kostrikina N.A."/>
            <person name="Kleerebezem R."/>
            <person name="Rijpstra W.I."/>
            <person name="Damste J.S."/>
            <person name="Le Paslier D."/>
            <person name="Muyzer G."/>
            <person name="Wagner M."/>
            <person name="van Loosdrecht M.C."/>
            <person name="Daims H."/>
        </authorList>
    </citation>
    <scope>NUCLEOTIDE SEQUENCE [LARGE SCALE GENOMIC DNA]</scope>
    <source>
        <strain evidence="2">none</strain>
    </source>
</reference>
<accession>I4EMT9</accession>
<dbReference type="AlphaFoldDB" id="I4EMT9"/>
<dbReference type="EMBL" id="CAGS01000614">
    <property type="protein sequence ID" value="CCF86002.1"/>
    <property type="molecule type" value="Genomic_DNA"/>
</dbReference>
<dbReference type="OrthoDB" id="171628at2"/>
<gene>
    <name evidence="1" type="ORF">NITHO_6510002</name>
</gene>
<protein>
    <recommendedName>
        <fullName evidence="3">PRC-barrel domain-containing protein</fullName>
    </recommendedName>
</protein>
<name>I4EMT9_9BACT</name>
<evidence type="ECO:0000313" key="1">
    <source>
        <dbReference type="EMBL" id="CCF86002.1"/>
    </source>
</evidence>
<keyword evidence="2" id="KW-1185">Reference proteome</keyword>
<sequence length="108" mass="12126">MIPPELAIMARIREGMNVCDLEGVKVGTVEQMYMGVPYGESPEDIVLPPEYIAPTIVEPFIRVDHHGQDLYIPSGAISDVTNDCVVLNVLRDRIPEQGWDQRPFYIQG</sequence>
<evidence type="ECO:0000313" key="2">
    <source>
        <dbReference type="Proteomes" id="UP000004221"/>
    </source>
</evidence>
<proteinExistence type="predicted"/>
<organism evidence="1 2">
    <name type="scientific">Nitrolancea hollandica Lb</name>
    <dbReference type="NCBI Taxonomy" id="1129897"/>
    <lineage>
        <taxon>Bacteria</taxon>
        <taxon>Pseudomonadati</taxon>
        <taxon>Thermomicrobiota</taxon>
        <taxon>Thermomicrobia</taxon>
        <taxon>Sphaerobacterales</taxon>
        <taxon>Sphaerobacterineae</taxon>
        <taxon>Sphaerobacteraceae</taxon>
        <taxon>Nitrolancea</taxon>
    </lineage>
</organism>